<dbReference type="InterPro" id="IPR000064">
    <property type="entry name" value="NLP_P60_dom"/>
</dbReference>
<dbReference type="RefSeq" id="WP_378157052.1">
    <property type="nucleotide sequence ID" value="NZ_JBHSEC010000022.1"/>
</dbReference>
<evidence type="ECO:0000256" key="3">
    <source>
        <dbReference type="ARBA" id="ARBA00022801"/>
    </source>
</evidence>
<dbReference type="Proteomes" id="UP001595817">
    <property type="component" value="Unassembled WGS sequence"/>
</dbReference>
<sequence>MVYQSSTAWVCAVSVATVWTSPDSPREIDAPGLENPVKLNKWLEQLPFEPRLDLCDGNRVQTQLLYGEQVHVEEINGEWAKIIALWQPSKKDERGYPGWVPIAQLKEVVRPSNFGYAKVVSSRAQLFSQDRTPLMVLPLNTILPILSEDDPFTVVQTPDGEALLYNDDIEKAPSIEAFRKGDGLDVIASASKFLDLPYFWGGMSTYGYDCSGFSYNMLKAHGHFIPRDAGDQAKNGKEISVEDSTAWQFGDLLFFAYEEGKGKLHHVGIYYGNGQMIHSPHTGKSVEIINLKGTVYEKELCAVRRYVNNEGAMI</sequence>
<name>A0ABV8X778_9LACT</name>
<comment type="similarity">
    <text evidence="1">Belongs to the peptidase C40 family.</text>
</comment>
<evidence type="ECO:0000313" key="6">
    <source>
        <dbReference type="EMBL" id="MFC4411751.1"/>
    </source>
</evidence>
<dbReference type="SUPFAM" id="SSF54001">
    <property type="entry name" value="Cysteine proteinases"/>
    <property type="match status" value="1"/>
</dbReference>
<evidence type="ECO:0000256" key="4">
    <source>
        <dbReference type="ARBA" id="ARBA00022807"/>
    </source>
</evidence>
<dbReference type="PANTHER" id="PTHR47053">
    <property type="entry name" value="MUREIN DD-ENDOPEPTIDASE MEPH-RELATED"/>
    <property type="match status" value="1"/>
</dbReference>
<dbReference type="PROSITE" id="PS51935">
    <property type="entry name" value="NLPC_P60"/>
    <property type="match status" value="1"/>
</dbReference>
<dbReference type="Gene3D" id="3.90.1720.10">
    <property type="entry name" value="endopeptidase domain like (from Nostoc punctiforme)"/>
    <property type="match status" value="1"/>
</dbReference>
<dbReference type="InterPro" id="IPR057812">
    <property type="entry name" value="SH3_YKFC_2nd"/>
</dbReference>
<dbReference type="Pfam" id="PF18348">
    <property type="entry name" value="SH3_16"/>
    <property type="match status" value="1"/>
</dbReference>
<accession>A0ABV8X778</accession>
<keyword evidence="3" id="KW-0378">Hydrolase</keyword>
<evidence type="ECO:0000256" key="1">
    <source>
        <dbReference type="ARBA" id="ARBA00007074"/>
    </source>
</evidence>
<proteinExistence type="inferred from homology"/>
<keyword evidence="4" id="KW-0788">Thiol protease</keyword>
<dbReference type="InterPro" id="IPR041382">
    <property type="entry name" value="SH3_16"/>
</dbReference>
<evidence type="ECO:0000313" key="7">
    <source>
        <dbReference type="Proteomes" id="UP001595817"/>
    </source>
</evidence>
<evidence type="ECO:0000256" key="2">
    <source>
        <dbReference type="ARBA" id="ARBA00022670"/>
    </source>
</evidence>
<dbReference type="InterPro" id="IPR038765">
    <property type="entry name" value="Papain-like_cys_pep_sf"/>
</dbReference>
<dbReference type="Gene3D" id="2.30.30.40">
    <property type="entry name" value="SH3 Domains"/>
    <property type="match status" value="1"/>
</dbReference>
<keyword evidence="2" id="KW-0645">Protease</keyword>
<gene>
    <name evidence="6" type="ORF">ACFOZY_15280</name>
</gene>
<evidence type="ECO:0000259" key="5">
    <source>
        <dbReference type="PROSITE" id="PS51935"/>
    </source>
</evidence>
<comment type="caution">
    <text evidence="6">The sequence shown here is derived from an EMBL/GenBank/DDBJ whole genome shotgun (WGS) entry which is preliminary data.</text>
</comment>
<feature type="domain" description="NlpC/P60" evidence="5">
    <location>
        <begin position="180"/>
        <end position="307"/>
    </location>
</feature>
<dbReference type="PANTHER" id="PTHR47053:SF3">
    <property type="entry name" value="GAMMA-D-GLUTAMYL-L-LYSINE DIPEPTIDYL-PEPTIDASE"/>
    <property type="match status" value="1"/>
</dbReference>
<dbReference type="Pfam" id="PF23795">
    <property type="entry name" value="SH3_YKFC_2nd"/>
    <property type="match status" value="1"/>
</dbReference>
<protein>
    <submittedName>
        <fullName evidence="6">NlpC/P60 family protein</fullName>
    </submittedName>
</protein>
<dbReference type="InterPro" id="IPR051202">
    <property type="entry name" value="Peptidase_C40"/>
</dbReference>
<organism evidence="6 7">
    <name type="scientific">Chungangia koreensis</name>
    <dbReference type="NCBI Taxonomy" id="752657"/>
    <lineage>
        <taxon>Bacteria</taxon>
        <taxon>Bacillati</taxon>
        <taxon>Bacillota</taxon>
        <taxon>Bacilli</taxon>
        <taxon>Lactobacillales</taxon>
        <taxon>Chungangia</taxon>
    </lineage>
</organism>
<keyword evidence="7" id="KW-1185">Reference proteome</keyword>
<reference evidence="7" key="1">
    <citation type="journal article" date="2019" name="Int. J. Syst. Evol. Microbiol.">
        <title>The Global Catalogue of Microorganisms (GCM) 10K type strain sequencing project: providing services to taxonomists for standard genome sequencing and annotation.</title>
        <authorList>
            <consortium name="The Broad Institute Genomics Platform"/>
            <consortium name="The Broad Institute Genome Sequencing Center for Infectious Disease"/>
            <person name="Wu L."/>
            <person name="Ma J."/>
        </authorList>
    </citation>
    <scope>NUCLEOTIDE SEQUENCE [LARGE SCALE GENOMIC DNA]</scope>
    <source>
        <strain evidence="7">CCUG 59778</strain>
    </source>
</reference>
<dbReference type="EMBL" id="JBHSEC010000022">
    <property type="protein sequence ID" value="MFC4411751.1"/>
    <property type="molecule type" value="Genomic_DNA"/>
</dbReference>
<dbReference type="Pfam" id="PF00877">
    <property type="entry name" value="NLPC_P60"/>
    <property type="match status" value="1"/>
</dbReference>